<proteinExistence type="predicted"/>
<evidence type="ECO:0000256" key="1">
    <source>
        <dbReference type="SAM" id="MobiDB-lite"/>
    </source>
</evidence>
<gene>
    <name evidence="2" type="ORF">EJB05_16068</name>
</gene>
<feature type="region of interest" description="Disordered" evidence="1">
    <location>
        <begin position="18"/>
        <end position="38"/>
    </location>
</feature>
<evidence type="ECO:0000313" key="2">
    <source>
        <dbReference type="EMBL" id="TVU34237.1"/>
    </source>
</evidence>
<comment type="caution">
    <text evidence="2">The sequence shown here is derived from an EMBL/GenBank/DDBJ whole genome shotgun (WGS) entry which is preliminary data.</text>
</comment>
<feature type="region of interest" description="Disordered" evidence="1">
    <location>
        <begin position="51"/>
        <end position="72"/>
    </location>
</feature>
<dbReference type="Proteomes" id="UP000324897">
    <property type="component" value="Unassembled WGS sequence"/>
</dbReference>
<organism evidence="2 3">
    <name type="scientific">Eragrostis curvula</name>
    <name type="common">weeping love grass</name>
    <dbReference type="NCBI Taxonomy" id="38414"/>
    <lineage>
        <taxon>Eukaryota</taxon>
        <taxon>Viridiplantae</taxon>
        <taxon>Streptophyta</taxon>
        <taxon>Embryophyta</taxon>
        <taxon>Tracheophyta</taxon>
        <taxon>Spermatophyta</taxon>
        <taxon>Magnoliopsida</taxon>
        <taxon>Liliopsida</taxon>
        <taxon>Poales</taxon>
        <taxon>Poaceae</taxon>
        <taxon>PACMAD clade</taxon>
        <taxon>Chloridoideae</taxon>
        <taxon>Eragrostideae</taxon>
        <taxon>Eragrostidinae</taxon>
        <taxon>Eragrostis</taxon>
    </lineage>
</organism>
<dbReference type="AlphaFoldDB" id="A0A5J9VFM2"/>
<protein>
    <submittedName>
        <fullName evidence="2">Uncharacterized protein</fullName>
    </submittedName>
</protein>
<accession>A0A5J9VFM2</accession>
<evidence type="ECO:0000313" key="3">
    <source>
        <dbReference type="Proteomes" id="UP000324897"/>
    </source>
</evidence>
<sequence>MAGVLLCAEILEGRGRGGAGRRRRIVRQGRGGGSPAPRLAAVRGLRRCCRAGPSPSWSSPPAVMRSARPAAP</sequence>
<dbReference type="Gramene" id="TVU34237">
    <property type="protein sequence ID" value="TVU34237"/>
    <property type="gene ID" value="EJB05_16068"/>
</dbReference>
<dbReference type="EMBL" id="RWGY01000009">
    <property type="protein sequence ID" value="TVU34237.1"/>
    <property type="molecule type" value="Genomic_DNA"/>
</dbReference>
<keyword evidence="3" id="KW-1185">Reference proteome</keyword>
<name>A0A5J9VFM2_9POAL</name>
<reference evidence="2 3" key="1">
    <citation type="journal article" date="2019" name="Sci. Rep.">
        <title>A high-quality genome of Eragrostis curvula grass provides insights into Poaceae evolution and supports new strategies to enhance forage quality.</title>
        <authorList>
            <person name="Carballo J."/>
            <person name="Santos B.A.C.M."/>
            <person name="Zappacosta D."/>
            <person name="Garbus I."/>
            <person name="Selva J.P."/>
            <person name="Gallo C.A."/>
            <person name="Diaz A."/>
            <person name="Albertini E."/>
            <person name="Caccamo M."/>
            <person name="Echenique V."/>
        </authorList>
    </citation>
    <scope>NUCLEOTIDE SEQUENCE [LARGE SCALE GENOMIC DNA]</scope>
    <source>
        <strain evidence="3">cv. Victoria</strain>
        <tissue evidence="2">Leaf</tissue>
    </source>
</reference>